<name>A0ABX2LFB5_9EURY</name>
<feature type="non-terminal residue" evidence="2">
    <location>
        <position position="424"/>
    </location>
</feature>
<proteinExistence type="predicted"/>
<dbReference type="Gene3D" id="2.160.20.10">
    <property type="entry name" value="Single-stranded right-handed beta-helix, Pectin lyase-like"/>
    <property type="match status" value="1"/>
</dbReference>
<dbReference type="SUPFAM" id="SSF51126">
    <property type="entry name" value="Pectin lyase-like"/>
    <property type="match status" value="1"/>
</dbReference>
<accession>A0ABX2LFB5</accession>
<dbReference type="InterPro" id="IPR011050">
    <property type="entry name" value="Pectin_lyase_fold/virulence"/>
</dbReference>
<evidence type="ECO:0000313" key="2">
    <source>
        <dbReference type="EMBL" id="NUC74952.1"/>
    </source>
</evidence>
<dbReference type="Proteomes" id="UP001016761">
    <property type="component" value="Unassembled WGS sequence"/>
</dbReference>
<dbReference type="InterPro" id="IPR012334">
    <property type="entry name" value="Pectin_lyas_fold"/>
</dbReference>
<protein>
    <recommendedName>
        <fullName evidence="4">Pectate lyase superfamily protein domain-containing protein</fullName>
    </recommendedName>
</protein>
<feature type="region of interest" description="Disordered" evidence="1">
    <location>
        <begin position="1"/>
        <end position="20"/>
    </location>
</feature>
<evidence type="ECO:0000256" key="1">
    <source>
        <dbReference type="SAM" id="MobiDB-lite"/>
    </source>
</evidence>
<feature type="compositionally biased region" description="Basic and acidic residues" evidence="1">
    <location>
        <begin position="8"/>
        <end position="20"/>
    </location>
</feature>
<reference evidence="2 3" key="1">
    <citation type="submission" date="2020-06" db="EMBL/GenBank/DDBJ databases">
        <title>Haloterrigena sp. nov., an extremely halophilic archaeon isolated from a saline sediment.</title>
        <authorList>
            <person name="Liu B.-B."/>
        </authorList>
    </citation>
    <scope>NUCLEOTIDE SEQUENCE [LARGE SCALE GENOMIC DNA]</scope>
    <source>
        <strain evidence="2 3">SYSU A558-1</strain>
    </source>
</reference>
<organism evidence="2 3">
    <name type="scientific">Haloterrigena gelatinilytica</name>
    <dbReference type="NCBI Taxonomy" id="2741724"/>
    <lineage>
        <taxon>Archaea</taxon>
        <taxon>Methanobacteriati</taxon>
        <taxon>Methanobacteriota</taxon>
        <taxon>Stenosarchaea group</taxon>
        <taxon>Halobacteria</taxon>
        <taxon>Halobacteriales</taxon>
        <taxon>Natrialbaceae</taxon>
        <taxon>Haloterrigena</taxon>
    </lineage>
</organism>
<keyword evidence="3" id="KW-1185">Reference proteome</keyword>
<dbReference type="EMBL" id="JABUQZ010000003">
    <property type="protein sequence ID" value="NUC74952.1"/>
    <property type="molecule type" value="Genomic_DNA"/>
</dbReference>
<gene>
    <name evidence="2" type="ORF">HTZ84_22060</name>
</gene>
<comment type="caution">
    <text evidence="2">The sequence shown here is derived from an EMBL/GenBank/DDBJ whole genome shotgun (WGS) entry which is preliminary data.</text>
</comment>
<evidence type="ECO:0000313" key="3">
    <source>
        <dbReference type="Proteomes" id="UP001016761"/>
    </source>
</evidence>
<sequence>MPTDDTQTDEKQLETDEPTMTRREAMAAGTALTPLFLGFDSDNGLGYFDTHWVANSGQKLAKDPPLLDFASGIVAKETDNGVEISAPGGGSITKLDDLQNVDVTGWLEGTFADRPASDDVPVGTRYWATDRNTAYRNTSNGWDVNGGMGTSSNPLPEGYYGSLSAGETHVTDTGTDPGTAGELRRNGTDVKVYSGGATRNLSDIGSGAYRNASDYSGADGGEQIQAAINDLPARGGVVFIPTEGPDSTTNAEGATEDNVWEVNTPIDTGDKNAVRIIGEMSGWDSSPGPYTAQTGTTVIAGSTLSSPMIQLRNGWLDRIEALRIDGAERADIGLKLGRDDAQRFDFQVKHCLLHNCNIDQIQTGTVAQNIWIQDSWIESTVSGSNAEINIRTDKQSVWIQDNIIGESADAAIRIGTNGPSKIWI</sequence>
<evidence type="ECO:0008006" key="4">
    <source>
        <dbReference type="Google" id="ProtNLM"/>
    </source>
</evidence>